<keyword evidence="2" id="KW-0812">Transmembrane</keyword>
<evidence type="ECO:0000256" key="1">
    <source>
        <dbReference type="SAM" id="MobiDB-lite"/>
    </source>
</evidence>
<keyword evidence="2" id="KW-1133">Transmembrane helix</keyword>
<feature type="region of interest" description="Disordered" evidence="1">
    <location>
        <begin position="310"/>
        <end position="338"/>
    </location>
</feature>
<evidence type="ECO:0000259" key="3">
    <source>
        <dbReference type="Pfam" id="PF00350"/>
    </source>
</evidence>
<keyword evidence="5" id="KW-1185">Reference proteome</keyword>
<sequence>MSAPAQPMSLPKQVAQAREKLLTLLRESDPDAARWVEEIRAKRRGKPSAVVVGETNRGKSSLVNALLGQPSLSPVDADVATATYLVFGHAESWQARACYPGQLAPVPVELAELNHWVSASHQLPAGELPPRYVEVDGPLELLDKMTLVDTPGVGGLDSVHGELAAEAASSATALLFVVDASAPFTLGELNFLANIGERVETVVFALSKVDAYRGWRQVLESDQALLAEYAPRFAGARFYPVSARMYEMAGKAPSAEAAAMLEERSGVVELRTALTDLLVGRSVMLGEANTLRALSSALGTLGVKLDNERRALSTGEEEAESLRARKDELTTERRSSTKGWQVRMRSEIQRTRVENNHEVARQMRDVQSWFRQAIDAADKDRLRELPAQVDAALQMVSGRISMSVSYRLNQVTETVLGELFRPDELEVIRGQFARAGGSPIIVRPADKRPPTAEDKLLVFMGVTGGFSAGKMALLPLAGAVAAPILLVPTIMIGLGAGWWLAKTRRHTADKQHMKQWLSESIADARSTLDQLVAEQLIEAESQLALALDEALGKRITGIEEELREVDKALRLDTAERSKRLAVVDKRLAEVSSGRERAEKLLASIRSVRDRA</sequence>
<dbReference type="PANTHER" id="PTHR43681">
    <property type="entry name" value="TRANSMEMBRANE GTPASE FZO"/>
    <property type="match status" value="1"/>
</dbReference>
<dbReference type="Gene3D" id="3.40.50.300">
    <property type="entry name" value="P-loop containing nucleotide triphosphate hydrolases"/>
    <property type="match status" value="1"/>
</dbReference>
<keyword evidence="2" id="KW-0472">Membrane</keyword>
<comment type="caution">
    <text evidence="4">The sequence shown here is derived from an EMBL/GenBank/DDBJ whole genome shotgun (WGS) entry which is preliminary data.</text>
</comment>
<dbReference type="RefSeq" id="WP_075124685.1">
    <property type="nucleotide sequence ID" value="NZ_MSIE01000008.1"/>
</dbReference>
<dbReference type="SUPFAM" id="SSF52540">
    <property type="entry name" value="P-loop containing nucleoside triphosphate hydrolases"/>
    <property type="match status" value="1"/>
</dbReference>
<dbReference type="PANTHER" id="PTHR43681:SF1">
    <property type="entry name" value="SARCALUMENIN"/>
    <property type="match status" value="1"/>
</dbReference>
<gene>
    <name evidence="4" type="ORF">BU204_06725</name>
</gene>
<dbReference type="OrthoDB" id="4746525at2"/>
<feature type="transmembrane region" description="Helical" evidence="2">
    <location>
        <begin position="480"/>
        <end position="501"/>
    </location>
</feature>
<feature type="compositionally biased region" description="Basic and acidic residues" evidence="1">
    <location>
        <begin position="320"/>
        <end position="335"/>
    </location>
</feature>
<dbReference type="Proteomes" id="UP000185596">
    <property type="component" value="Unassembled WGS sequence"/>
</dbReference>
<dbReference type="Pfam" id="PF00350">
    <property type="entry name" value="Dynamin_N"/>
    <property type="match status" value="1"/>
</dbReference>
<name>A0A1Q8CV68_9PSEU</name>
<evidence type="ECO:0000313" key="5">
    <source>
        <dbReference type="Proteomes" id="UP000185596"/>
    </source>
</evidence>
<dbReference type="EMBL" id="MSIE01000008">
    <property type="protein sequence ID" value="OLF18252.1"/>
    <property type="molecule type" value="Genomic_DNA"/>
</dbReference>
<evidence type="ECO:0000313" key="4">
    <source>
        <dbReference type="EMBL" id="OLF18252.1"/>
    </source>
</evidence>
<dbReference type="STRING" id="1912961.BU204_06725"/>
<organism evidence="4 5">
    <name type="scientific">Actinophytocola xanthii</name>
    <dbReference type="NCBI Taxonomy" id="1912961"/>
    <lineage>
        <taxon>Bacteria</taxon>
        <taxon>Bacillati</taxon>
        <taxon>Actinomycetota</taxon>
        <taxon>Actinomycetes</taxon>
        <taxon>Pseudonocardiales</taxon>
        <taxon>Pseudonocardiaceae</taxon>
    </lineage>
</organism>
<dbReference type="InterPro" id="IPR045063">
    <property type="entry name" value="Dynamin_N"/>
</dbReference>
<dbReference type="InterPro" id="IPR027417">
    <property type="entry name" value="P-loop_NTPase"/>
</dbReference>
<feature type="domain" description="Dynamin N-terminal" evidence="3">
    <location>
        <begin position="50"/>
        <end position="198"/>
    </location>
</feature>
<proteinExistence type="predicted"/>
<dbReference type="InterPro" id="IPR051943">
    <property type="entry name" value="TRAFAC_Dynamin-like_GTPase"/>
</dbReference>
<dbReference type="AlphaFoldDB" id="A0A1Q8CV68"/>
<protein>
    <submittedName>
        <fullName evidence="4">Dynamin</fullName>
    </submittedName>
</protein>
<accession>A0A1Q8CV68</accession>
<evidence type="ECO:0000256" key="2">
    <source>
        <dbReference type="SAM" id="Phobius"/>
    </source>
</evidence>
<reference evidence="4 5" key="1">
    <citation type="submission" date="2016-12" db="EMBL/GenBank/DDBJ databases">
        <title>The draft genome sequence of Actinophytocola sp. 11-183.</title>
        <authorList>
            <person name="Wang W."/>
            <person name="Yuan L."/>
        </authorList>
    </citation>
    <scope>NUCLEOTIDE SEQUENCE [LARGE SCALE GENOMIC DNA]</scope>
    <source>
        <strain evidence="4 5">11-183</strain>
    </source>
</reference>